<protein>
    <submittedName>
        <fullName evidence="1">Uncharacterized protein</fullName>
    </submittedName>
</protein>
<organism evidence="1 2">
    <name type="scientific">Curtobacterium aetherium</name>
    <dbReference type="NCBI Taxonomy" id="2841594"/>
    <lineage>
        <taxon>Bacteria</taxon>
        <taxon>Bacillati</taxon>
        <taxon>Actinomycetota</taxon>
        <taxon>Actinomycetes</taxon>
        <taxon>Micrococcales</taxon>
        <taxon>Microbacteriaceae</taxon>
        <taxon>Curtobacterium</taxon>
    </lineage>
</organism>
<evidence type="ECO:0000313" key="2">
    <source>
        <dbReference type="Proteomes" id="UP000681794"/>
    </source>
</evidence>
<dbReference type="Proteomes" id="UP000681794">
    <property type="component" value="Chromosome"/>
</dbReference>
<proteinExistence type="predicted"/>
<dbReference type="EMBL" id="CP076544">
    <property type="protein sequence ID" value="QWS34285.1"/>
    <property type="molecule type" value="Genomic_DNA"/>
</dbReference>
<accession>A0ACD1E5Z1</accession>
<sequence>MTNTRPGQGTRLERDYGRALGWYPTRWRRTHGPAMLGTLLDVADDEGRSRPAHGELAELRWQGVRERVNTVVPGDVRALAASIGTGSMAGFALVYLVWVSWGPWDARPLAPNQYDTFGPFWNAGVLFCVPFLLGALAAVAGSRAAAHLFVLVGLVALPIVTVMVRADVGQPGPRSTTLGAALLLGLVALLGDPRDRRALLSTFAVVGGGLVFYAVWLPPTGNSWRLVTVGDGGFWGSVAAPWMTASAGVTVAVAVVVLLVRRRPVPAAALALAWLPWGAATTVTLRFFADEPADAVVVAAVSVALAVGAVAAAARRPTRRRREQA</sequence>
<keyword evidence="2" id="KW-1185">Reference proteome</keyword>
<name>A0ACD1E5Z1_9MICO</name>
<reference evidence="1" key="1">
    <citation type="submission" date="2021-06" db="EMBL/GenBank/DDBJ databases">
        <authorList>
            <person name="Ellington A.J."/>
            <person name="Bryan N.C."/>
            <person name="Christner B.C."/>
            <person name="Reisch C.R."/>
        </authorList>
    </citation>
    <scope>NUCLEOTIDE SEQUENCE</scope>
    <source>
        <strain evidence="1">L6-1</strain>
    </source>
</reference>
<evidence type="ECO:0000313" key="1">
    <source>
        <dbReference type="EMBL" id="QWS34285.1"/>
    </source>
</evidence>
<gene>
    <name evidence="1" type="ORF">KM842_03655</name>
</gene>